<evidence type="ECO:0000256" key="8">
    <source>
        <dbReference type="RuleBase" id="RU363041"/>
    </source>
</evidence>
<dbReference type="PANTHER" id="PTHR30269">
    <property type="entry name" value="TRANSMEMBRANE PROTEIN YFCA"/>
    <property type="match status" value="1"/>
</dbReference>
<dbReference type="OrthoDB" id="5472127at2"/>
<name>F7ZLE4_ROSLO</name>
<accession>F7ZLE4</accession>
<feature type="transmembrane region" description="Helical" evidence="8">
    <location>
        <begin position="191"/>
        <end position="209"/>
    </location>
</feature>
<feature type="transmembrane region" description="Helical" evidence="8">
    <location>
        <begin position="12"/>
        <end position="40"/>
    </location>
</feature>
<dbReference type="PANTHER" id="PTHR30269:SF37">
    <property type="entry name" value="MEMBRANE TRANSPORTER PROTEIN"/>
    <property type="match status" value="1"/>
</dbReference>
<feature type="transmembrane region" description="Helical" evidence="8">
    <location>
        <begin position="129"/>
        <end position="154"/>
    </location>
</feature>
<dbReference type="RefSeq" id="WP_013960744.1">
    <property type="nucleotide sequence ID" value="NC_015730.1"/>
</dbReference>
<keyword evidence="5 8" id="KW-0812">Transmembrane</keyword>
<keyword evidence="3" id="KW-0813">Transport</keyword>
<dbReference type="EMBL" id="CP002623">
    <property type="protein sequence ID" value="AEI92804.1"/>
    <property type="molecule type" value="Genomic_DNA"/>
</dbReference>
<evidence type="ECO:0000256" key="2">
    <source>
        <dbReference type="ARBA" id="ARBA00009142"/>
    </source>
</evidence>
<feature type="transmembrane region" description="Helical" evidence="8">
    <location>
        <begin position="46"/>
        <end position="63"/>
    </location>
</feature>
<evidence type="ECO:0000256" key="5">
    <source>
        <dbReference type="ARBA" id="ARBA00022692"/>
    </source>
</evidence>
<feature type="transmembrane region" description="Helical" evidence="8">
    <location>
        <begin position="166"/>
        <end position="184"/>
    </location>
</feature>
<evidence type="ECO:0000256" key="1">
    <source>
        <dbReference type="ARBA" id="ARBA00004651"/>
    </source>
</evidence>
<organism evidence="9 10">
    <name type="scientific">Roseobacter litoralis (strain ATCC 49566 / DSM 6996 / JCM 21268 / NBRC 15278 / OCh 149)</name>
    <dbReference type="NCBI Taxonomy" id="391595"/>
    <lineage>
        <taxon>Bacteria</taxon>
        <taxon>Pseudomonadati</taxon>
        <taxon>Pseudomonadota</taxon>
        <taxon>Alphaproteobacteria</taxon>
        <taxon>Rhodobacterales</taxon>
        <taxon>Roseobacteraceae</taxon>
        <taxon>Roseobacter</taxon>
    </lineage>
</organism>
<keyword evidence="4 8" id="KW-1003">Cell membrane</keyword>
<dbReference type="Proteomes" id="UP000001353">
    <property type="component" value="Chromosome"/>
</dbReference>
<keyword evidence="6 8" id="KW-1133">Transmembrane helix</keyword>
<dbReference type="STRING" id="391595.RLO149_c007770"/>
<dbReference type="Pfam" id="PF01925">
    <property type="entry name" value="TauE"/>
    <property type="match status" value="1"/>
</dbReference>
<evidence type="ECO:0000313" key="9">
    <source>
        <dbReference type="EMBL" id="AEI92804.1"/>
    </source>
</evidence>
<comment type="subcellular location">
    <subcellularLocation>
        <location evidence="1 8">Cell membrane</location>
        <topology evidence="1 8">Multi-pass membrane protein</topology>
    </subcellularLocation>
</comment>
<gene>
    <name evidence="9" type="ordered locus">RLO149_c007770</name>
</gene>
<proteinExistence type="inferred from homology"/>
<protein>
    <recommendedName>
        <fullName evidence="8">Probable membrane transporter protein</fullName>
    </recommendedName>
</protein>
<dbReference type="InterPro" id="IPR052017">
    <property type="entry name" value="TSUP"/>
</dbReference>
<feature type="transmembrane region" description="Helical" evidence="8">
    <location>
        <begin position="75"/>
        <end position="96"/>
    </location>
</feature>
<evidence type="ECO:0000256" key="7">
    <source>
        <dbReference type="ARBA" id="ARBA00023136"/>
    </source>
</evidence>
<reference evidence="9 10" key="1">
    <citation type="journal article" date="2011" name="BMC Genomics">
        <title>Comparative genome analysis and genome-guided physiological analysis of Roseobacter litoralis.</title>
        <authorList>
            <person name="Kalhoefer D."/>
            <person name="Thole S."/>
            <person name="Voget S."/>
            <person name="Lehmann R."/>
            <person name="Liesegang H."/>
            <person name="Wollher A."/>
            <person name="Daniel R."/>
            <person name="Simon M."/>
            <person name="Brinkhoff T."/>
        </authorList>
    </citation>
    <scope>NUCLEOTIDE SEQUENCE [LARGE SCALE GENOMIC DNA]</scope>
    <source>
        <strain evidence="10">ATCC 49566 / DSM 6996 / JCM 21268 / NBRC 15278 / OCh 149</strain>
    </source>
</reference>
<dbReference type="AlphaFoldDB" id="F7ZLE4"/>
<keyword evidence="10" id="KW-1185">Reference proteome</keyword>
<dbReference type="KEGG" id="rli:RLO149_c007770"/>
<evidence type="ECO:0000313" key="10">
    <source>
        <dbReference type="Proteomes" id="UP000001353"/>
    </source>
</evidence>
<evidence type="ECO:0000256" key="6">
    <source>
        <dbReference type="ARBA" id="ARBA00022989"/>
    </source>
</evidence>
<evidence type="ECO:0000256" key="3">
    <source>
        <dbReference type="ARBA" id="ARBA00022448"/>
    </source>
</evidence>
<keyword evidence="7 8" id="KW-0472">Membrane</keyword>
<feature type="transmembrane region" description="Helical" evidence="8">
    <location>
        <begin position="102"/>
        <end position="122"/>
    </location>
</feature>
<evidence type="ECO:0000256" key="4">
    <source>
        <dbReference type="ARBA" id="ARBA00022475"/>
    </source>
</evidence>
<comment type="similarity">
    <text evidence="2 8">Belongs to the 4-toluene sulfonate uptake permease (TSUP) (TC 2.A.102) family.</text>
</comment>
<dbReference type="HOGENOM" id="CLU_054750_2_0_5"/>
<dbReference type="InterPro" id="IPR002781">
    <property type="entry name" value="TM_pro_TauE-like"/>
</dbReference>
<dbReference type="GO" id="GO:0005886">
    <property type="term" value="C:plasma membrane"/>
    <property type="evidence" value="ECO:0007669"/>
    <property type="project" value="UniProtKB-SubCell"/>
</dbReference>
<feature type="transmembrane region" description="Helical" evidence="8">
    <location>
        <begin position="221"/>
        <end position="238"/>
    </location>
</feature>
<sequence>MEFTQPISSLVLANGVVILAALVQTSTGMGFGMIAAPLLALVSLEYVPGPMLFINLFLSLLMLGDGRANVVQREVAFLLPTILIGTAIGAAIVMLVPTDTLGVLFALLILVAVAVTVFAKALALTSRNLAVCGVAVGVMGTATGIPGAPLVVLYQNERIEKTRPTMALVFTFSYISSLVALSFAGAFSAQLAFLGLMLLPGLIIGYAAGKRVRGYMTKATGRFLMLSISSTGALLLLLKSI</sequence>
<dbReference type="eggNOG" id="COG0730">
    <property type="taxonomic scope" value="Bacteria"/>
</dbReference>